<dbReference type="AlphaFoldDB" id="A0A5K7ZZT1"/>
<name>A0A5K7ZZT1_9BACT</name>
<evidence type="ECO:0000313" key="2">
    <source>
        <dbReference type="EMBL" id="BBO85777.1"/>
    </source>
</evidence>
<sequence>MPQNIEIKKIWLYCLYLWLVITVPFIGFLLTPLADEIIDKTGPYFLPFIVFVSILLSWLFLDWSNFFKIFGDLLNMLFFVLLGLLLVVLGIHSYLNDDGYFKGVKLAPEQNLLFSIAGIIKGVKRK</sequence>
<keyword evidence="1" id="KW-0472">Membrane</keyword>
<gene>
    <name evidence="2" type="ORF">DSCO28_63430</name>
</gene>
<dbReference type="RefSeq" id="WP_155325273.1">
    <property type="nucleotide sequence ID" value="NZ_AP021876.1"/>
</dbReference>
<feature type="transmembrane region" description="Helical" evidence="1">
    <location>
        <begin position="73"/>
        <end position="95"/>
    </location>
</feature>
<feature type="transmembrane region" description="Helical" evidence="1">
    <location>
        <begin position="42"/>
        <end position="61"/>
    </location>
</feature>
<dbReference type="EMBL" id="AP021876">
    <property type="protein sequence ID" value="BBO85777.1"/>
    <property type="molecule type" value="Genomic_DNA"/>
</dbReference>
<reference evidence="2 3" key="1">
    <citation type="submission" date="2019-11" db="EMBL/GenBank/DDBJ databases">
        <title>Comparative genomics of hydrocarbon-degrading Desulfosarcina strains.</title>
        <authorList>
            <person name="Watanabe M."/>
            <person name="Kojima H."/>
            <person name="Fukui M."/>
        </authorList>
    </citation>
    <scope>NUCLEOTIDE SEQUENCE [LARGE SCALE GENOMIC DNA]</scope>
    <source>
        <strain evidence="2 3">28bB2T</strain>
    </source>
</reference>
<evidence type="ECO:0000256" key="1">
    <source>
        <dbReference type="SAM" id="Phobius"/>
    </source>
</evidence>
<keyword evidence="1" id="KW-0812">Transmembrane</keyword>
<evidence type="ECO:0000313" key="3">
    <source>
        <dbReference type="Proteomes" id="UP000425960"/>
    </source>
</evidence>
<accession>A0A5K7ZZT1</accession>
<proteinExistence type="predicted"/>
<protein>
    <submittedName>
        <fullName evidence="2">Uncharacterized protein</fullName>
    </submittedName>
</protein>
<keyword evidence="1" id="KW-1133">Transmembrane helix</keyword>
<feature type="transmembrane region" description="Helical" evidence="1">
    <location>
        <begin position="12"/>
        <end position="30"/>
    </location>
</feature>
<organism evidence="2 3">
    <name type="scientific">Desulfosarcina ovata subsp. sediminis</name>
    <dbReference type="NCBI Taxonomy" id="885957"/>
    <lineage>
        <taxon>Bacteria</taxon>
        <taxon>Pseudomonadati</taxon>
        <taxon>Thermodesulfobacteriota</taxon>
        <taxon>Desulfobacteria</taxon>
        <taxon>Desulfobacterales</taxon>
        <taxon>Desulfosarcinaceae</taxon>
        <taxon>Desulfosarcina</taxon>
    </lineage>
</organism>
<dbReference type="KEGG" id="dov:DSCO28_63430"/>
<dbReference type="Proteomes" id="UP000425960">
    <property type="component" value="Chromosome"/>
</dbReference>